<feature type="region of interest" description="Disordered" evidence="4">
    <location>
        <begin position="357"/>
        <end position="380"/>
    </location>
</feature>
<keyword evidence="2" id="KW-0223">Dioxygenase</keyword>
<sequence>MPRWHVIGRVMAVAVGFEATSSGAFSVAPRRRSSPRSFRLAVRPSSTTAASLPQTTPLPKHTFAGMVEHGIRERFGDHADRVIESWRLLDQDYEHQEFVGSGDPETSNCHQWAHSYVPGLSIQEFWDTAEFGWCQRLESKYKAIRKEFLAVTADMERLTREGNNVWAGALTEDASSYGEGWKTLVLMNRGRWDPVNVNLFPVTSQAIHDCHVPAAEVFFASMKPNSAIQRHSDFTNFVLTSHLALDIPYSGQNKCRLTIGDTTREWINGQVSMFDTSLMHDAVNEADQTRYILMMRVWHPDLTEAERNALQFTFDCLETPELVSEDPGQRFLAEREVQASRSFPQIKRDVSRVVGFGGKAKGGAKKNKAKASTGGGRGFS</sequence>
<gene>
    <name evidence="6" type="ORF">PTTT1_LOCUS12721</name>
</gene>
<reference evidence="6" key="1">
    <citation type="submission" date="2022-02" db="EMBL/GenBank/DDBJ databases">
        <authorList>
            <person name="Giguere J D."/>
        </authorList>
    </citation>
    <scope>NUCLEOTIDE SEQUENCE</scope>
    <source>
        <strain evidence="6">CCAP 1055/1</strain>
    </source>
</reference>
<dbReference type="InterPro" id="IPR027443">
    <property type="entry name" value="IPNS-like_sf"/>
</dbReference>
<dbReference type="Gene3D" id="2.60.120.330">
    <property type="entry name" value="B-lactam Antibiotic, Isopenicillin N Synthase, Chain"/>
    <property type="match status" value="1"/>
</dbReference>
<evidence type="ECO:0000259" key="5">
    <source>
        <dbReference type="Pfam" id="PF05118"/>
    </source>
</evidence>
<keyword evidence="3" id="KW-0560">Oxidoreductase</keyword>
<dbReference type="PANTHER" id="PTHR46332">
    <property type="entry name" value="ASPARTATE BETA-HYDROXYLASE DOMAIN-CONTAINING PROTEIN 2"/>
    <property type="match status" value="1"/>
</dbReference>
<accession>A0A8J9SI22</accession>
<dbReference type="PANTHER" id="PTHR46332:SF5">
    <property type="entry name" value="ASPARTATE BETA-HYDROXYLASE DOMAIN CONTAINING 2"/>
    <property type="match status" value="1"/>
</dbReference>
<evidence type="ECO:0000256" key="3">
    <source>
        <dbReference type="ARBA" id="ARBA00023002"/>
    </source>
</evidence>
<evidence type="ECO:0000313" key="6">
    <source>
        <dbReference type="EMBL" id="CAG9280262.1"/>
    </source>
</evidence>
<dbReference type="GO" id="GO:0051213">
    <property type="term" value="F:dioxygenase activity"/>
    <property type="evidence" value="ECO:0007669"/>
    <property type="project" value="UniProtKB-KW"/>
</dbReference>
<dbReference type="Proteomes" id="UP000836788">
    <property type="component" value="Chromosome 13"/>
</dbReference>
<comment type="similarity">
    <text evidence="1">Belongs to the aspartyl/asparaginyl beta-hydroxylase family.</text>
</comment>
<dbReference type="AlphaFoldDB" id="A0A8J9SI22"/>
<dbReference type="InterPro" id="IPR051821">
    <property type="entry name" value="Asp/Asn_beta-hydroxylase"/>
</dbReference>
<evidence type="ECO:0000256" key="4">
    <source>
        <dbReference type="SAM" id="MobiDB-lite"/>
    </source>
</evidence>
<dbReference type="Pfam" id="PF05118">
    <property type="entry name" value="Asp_Arg_Hydrox"/>
    <property type="match status" value="1"/>
</dbReference>
<evidence type="ECO:0000256" key="1">
    <source>
        <dbReference type="ARBA" id="ARBA00007730"/>
    </source>
</evidence>
<evidence type="ECO:0000256" key="2">
    <source>
        <dbReference type="ARBA" id="ARBA00022964"/>
    </source>
</evidence>
<proteinExistence type="inferred from homology"/>
<feature type="domain" description="Aspartyl/asparaginy/proline hydroxylase" evidence="5">
    <location>
        <begin position="138"/>
        <end position="300"/>
    </location>
</feature>
<dbReference type="GO" id="GO:0016020">
    <property type="term" value="C:membrane"/>
    <property type="evidence" value="ECO:0007669"/>
    <property type="project" value="TreeGrafter"/>
</dbReference>
<dbReference type="EMBL" id="OU594954">
    <property type="protein sequence ID" value="CAG9280262.1"/>
    <property type="molecule type" value="Genomic_DNA"/>
</dbReference>
<organism evidence="6">
    <name type="scientific">Phaeodactylum tricornutum</name>
    <name type="common">Diatom</name>
    <dbReference type="NCBI Taxonomy" id="2850"/>
    <lineage>
        <taxon>Eukaryota</taxon>
        <taxon>Sar</taxon>
        <taxon>Stramenopiles</taxon>
        <taxon>Ochrophyta</taxon>
        <taxon>Bacillariophyta</taxon>
        <taxon>Bacillariophyceae</taxon>
        <taxon>Bacillariophycidae</taxon>
        <taxon>Naviculales</taxon>
        <taxon>Phaeodactylaceae</taxon>
        <taxon>Phaeodactylum</taxon>
    </lineage>
</organism>
<name>A0A8J9SI22_PHATR</name>
<dbReference type="InterPro" id="IPR007803">
    <property type="entry name" value="Asp/Arg/Pro-Hydrxlase"/>
</dbReference>
<dbReference type="SUPFAM" id="SSF51197">
    <property type="entry name" value="Clavaminate synthase-like"/>
    <property type="match status" value="1"/>
</dbReference>
<protein>
    <recommendedName>
        <fullName evidence="5">Aspartyl/asparaginy/proline hydroxylase domain-containing protein</fullName>
    </recommendedName>
</protein>